<dbReference type="Pfam" id="PF07095">
    <property type="entry name" value="IgaA"/>
    <property type="match status" value="1"/>
</dbReference>
<dbReference type="EMBL" id="KM209300">
    <property type="protein sequence ID" value="AIM51771.1"/>
    <property type="molecule type" value="Genomic_DNA"/>
</dbReference>
<accession>A0A140XBB6</accession>
<evidence type="ECO:0000256" key="6">
    <source>
        <dbReference type="ARBA" id="ARBA00023136"/>
    </source>
</evidence>
<feature type="transmembrane region" description="Helical" evidence="8">
    <location>
        <begin position="6"/>
        <end position="27"/>
    </location>
</feature>
<dbReference type="InterPro" id="IPR010771">
    <property type="entry name" value="IgaA"/>
</dbReference>
<keyword evidence="6 8" id="KW-0472">Membrane</keyword>
<sequence length="84" mass="9158">MRTILIILAVLFACLIAVGGIIGYLMYRRLLFAKRLPVTPSGHRQLTASERIAIERYLAMSHLDGPVSSSVSAASPRLPRLLPG</sequence>
<evidence type="ECO:0000256" key="3">
    <source>
        <dbReference type="ARBA" id="ARBA00022519"/>
    </source>
</evidence>
<proteinExistence type="predicted"/>
<reference evidence="9" key="1">
    <citation type="journal article" date="2015" name="PLoS ONE">
        <title>Genomic, proteomic and morphological characterization of two novel broad host lytic bacteriophages PhiPD10.3 and PhiPD23.1 infecting pectinolytic Pectobacterium spp. and Dickeya spp.</title>
        <authorList>
            <person name="Czajkowski R."/>
            <person name="Ozymko Z."/>
            <person name="de Jager V."/>
            <person name="Siwinska J."/>
            <person name="Smolarska A."/>
            <person name="Ossowicki A."/>
            <person name="Narajczyk M."/>
            <person name="Lojkowska E."/>
        </authorList>
    </citation>
    <scope>NUCLEOTIDE SEQUENCE</scope>
</reference>
<keyword evidence="3" id="KW-0997">Cell inner membrane</keyword>
<evidence type="ECO:0000256" key="1">
    <source>
        <dbReference type="ARBA" id="ARBA00004429"/>
    </source>
</evidence>
<comment type="subcellular location">
    <subcellularLocation>
        <location evidence="1">Cell inner membrane</location>
        <topology evidence="1">Multi-pass membrane protein</topology>
    </subcellularLocation>
</comment>
<dbReference type="GO" id="GO:0005886">
    <property type="term" value="C:plasma membrane"/>
    <property type="evidence" value="ECO:0007669"/>
    <property type="project" value="UniProtKB-SubCell"/>
</dbReference>
<organism evidence="9">
    <name type="scientific">Dickeya phage phiDP23.1</name>
    <dbReference type="NCBI Taxonomy" id="1542133"/>
    <lineage>
        <taxon>Viruses</taxon>
        <taxon>Duplodnaviria</taxon>
        <taxon>Heunggongvirae</taxon>
        <taxon>Uroviricota</taxon>
        <taxon>Caudoviricetes</taxon>
        <taxon>Pantevenvirales</taxon>
        <taxon>Ackermannviridae</taxon>
        <taxon>Aglimvirinae</taxon>
    </lineage>
</organism>
<keyword evidence="4 8" id="KW-0812">Transmembrane</keyword>
<feature type="non-terminal residue" evidence="9">
    <location>
        <position position="84"/>
    </location>
</feature>
<evidence type="ECO:0000256" key="5">
    <source>
        <dbReference type="ARBA" id="ARBA00022989"/>
    </source>
</evidence>
<evidence type="ECO:0000256" key="4">
    <source>
        <dbReference type="ARBA" id="ARBA00022692"/>
    </source>
</evidence>
<name>A0A140XBB6_9CAUD</name>
<evidence type="ECO:0000313" key="9">
    <source>
        <dbReference type="EMBL" id="AIM51771.1"/>
    </source>
</evidence>
<feature type="region of interest" description="Disordered" evidence="7">
    <location>
        <begin position="65"/>
        <end position="84"/>
    </location>
</feature>
<feature type="compositionally biased region" description="Low complexity" evidence="7">
    <location>
        <begin position="66"/>
        <end position="76"/>
    </location>
</feature>
<evidence type="ECO:0000256" key="7">
    <source>
        <dbReference type="SAM" id="MobiDB-lite"/>
    </source>
</evidence>
<evidence type="ECO:0000256" key="2">
    <source>
        <dbReference type="ARBA" id="ARBA00022475"/>
    </source>
</evidence>
<evidence type="ECO:0000256" key="8">
    <source>
        <dbReference type="SAM" id="Phobius"/>
    </source>
</evidence>
<keyword evidence="5 8" id="KW-1133">Transmembrane helix</keyword>
<protein>
    <submittedName>
        <fullName evidence="9">Intracellular growth attenuator IgaA family protein</fullName>
    </submittedName>
</protein>
<keyword evidence="2" id="KW-1003">Cell membrane</keyword>
<gene>
    <name evidence="9" type="ORF">HQ81_0248</name>
</gene>